<reference evidence="5" key="2">
    <citation type="submission" date="2017-12" db="EMBL/GenBank/DDBJ databases">
        <title>Genome sequence of the Bar-tailed Godwit (Limosa lapponica baueri).</title>
        <authorList>
            <person name="Lima N.C.B."/>
            <person name="Parody-Merino A.M."/>
            <person name="Battley P.F."/>
            <person name="Fidler A.E."/>
            <person name="Prosdocimi F."/>
        </authorList>
    </citation>
    <scope>NUCLEOTIDE SEQUENCE [LARGE SCALE GENOMIC DNA]</scope>
</reference>
<dbReference type="Proteomes" id="UP000233556">
    <property type="component" value="Unassembled WGS sequence"/>
</dbReference>
<evidence type="ECO:0000259" key="3">
    <source>
        <dbReference type="SMART" id="SM01360"/>
    </source>
</evidence>
<dbReference type="SMART" id="SM01359">
    <property type="entry name" value="A2M_N_2"/>
    <property type="match status" value="1"/>
</dbReference>
<dbReference type="Pfam" id="PF17789">
    <property type="entry name" value="MG4"/>
    <property type="match status" value="1"/>
</dbReference>
<protein>
    <submittedName>
        <fullName evidence="4">Alpha-2-macroglobulin-like protein 1</fullName>
    </submittedName>
</protein>
<dbReference type="Gene3D" id="2.60.40.10">
    <property type="entry name" value="Immunoglobulins"/>
    <property type="match status" value="2"/>
</dbReference>
<keyword evidence="5" id="KW-1185">Reference proteome</keyword>
<feature type="domain" description="Alpha-2-macroglobulin bait region" evidence="2">
    <location>
        <begin position="50"/>
        <end position="189"/>
    </location>
</feature>
<feature type="chain" id="PRO_5014190416" evidence="1">
    <location>
        <begin position="19"/>
        <end position="472"/>
    </location>
</feature>
<organism evidence="4 5">
    <name type="scientific">Limosa lapponica baueri</name>
    <dbReference type="NCBI Taxonomy" id="1758121"/>
    <lineage>
        <taxon>Eukaryota</taxon>
        <taxon>Metazoa</taxon>
        <taxon>Chordata</taxon>
        <taxon>Craniata</taxon>
        <taxon>Vertebrata</taxon>
        <taxon>Euteleostomi</taxon>
        <taxon>Archelosauria</taxon>
        <taxon>Archosauria</taxon>
        <taxon>Dinosauria</taxon>
        <taxon>Saurischia</taxon>
        <taxon>Theropoda</taxon>
        <taxon>Coelurosauria</taxon>
        <taxon>Aves</taxon>
        <taxon>Neognathae</taxon>
        <taxon>Neoaves</taxon>
        <taxon>Charadriiformes</taxon>
        <taxon>Scolopacidae</taxon>
        <taxon>Limosa</taxon>
    </lineage>
</organism>
<dbReference type="AlphaFoldDB" id="A0A2I0T6Q1"/>
<reference evidence="5" key="1">
    <citation type="submission" date="2017-11" db="EMBL/GenBank/DDBJ databases">
        <authorList>
            <person name="Lima N.C."/>
            <person name="Parody-Merino A.M."/>
            <person name="Battley P.F."/>
            <person name="Fidler A.E."/>
            <person name="Prosdocimi F."/>
        </authorList>
    </citation>
    <scope>NUCLEOTIDE SEQUENCE [LARGE SCALE GENOMIC DNA]</scope>
</reference>
<sequence length="472" mass="52571">MILTCMYLLSFLGVEFNATENCKVTFDITTLQFWGTSYYYQQGAPYYGNLELKSANGTHLKNKEVILTVSYGSRKQTKSYFTDDAGMASFTLETSAWNNSSQYSGAFNVTLPIDLISPMATLVVYTAFPEGQVAADTFSLKVSKCFRNHVKLGFSDTVALPGSAVRLHLQAAPGSLCSIRAVDQSVLLLRPEAELSRDSVYNMFSYSQEHPSTLTDSYSDYCTTHKSPGIISSPHTTLPPGTTSPFMYDGHSYAVSQPDVYELLKNSGLTFLTNLKIKSPIECRTQTTFSYDYMSYDELADLDNLNPETDAAVERAESEHIELGSEAGPVRIWFPETFIWTLVPISDSGVAELAVTVPDSITDWRAMTFCTSESHGLGISETTSLRSFKPFFVEPTLPYSVFRGESFPLKVKVFSYLKECMVLQLSLMDSRDFEFVHANVKFTICLCPDSAKTFFWDVKATKLGKGTREGHK</sequence>
<feature type="signal peptide" evidence="1">
    <location>
        <begin position="1"/>
        <end position="18"/>
    </location>
</feature>
<evidence type="ECO:0000313" key="4">
    <source>
        <dbReference type="EMBL" id="PKU29483.1"/>
    </source>
</evidence>
<dbReference type="PANTHER" id="PTHR11412:SF185">
    <property type="entry name" value="ALPHA-2-MACROGLOBULIN-LIKE PROTEIN 1"/>
    <property type="match status" value="1"/>
</dbReference>
<dbReference type="InterPro" id="IPR040839">
    <property type="entry name" value="MG4"/>
</dbReference>
<gene>
    <name evidence="4" type="ORF">llap_20213</name>
</gene>
<dbReference type="Pfam" id="PF07703">
    <property type="entry name" value="A2M_BRD"/>
    <property type="match status" value="1"/>
</dbReference>
<feature type="domain" description="Alpha-2-macroglobulin" evidence="3">
    <location>
        <begin position="337"/>
        <end position="427"/>
    </location>
</feature>
<evidence type="ECO:0000259" key="2">
    <source>
        <dbReference type="SMART" id="SM01359"/>
    </source>
</evidence>
<name>A0A2I0T6Q1_LIMLA</name>
<dbReference type="Pfam" id="PF00207">
    <property type="entry name" value="A2M"/>
    <property type="match status" value="1"/>
</dbReference>
<dbReference type="InterPro" id="IPR050473">
    <property type="entry name" value="A2M/Complement_sys"/>
</dbReference>
<dbReference type="InterPro" id="IPR011625">
    <property type="entry name" value="A2M_N_BRD"/>
</dbReference>
<dbReference type="SMART" id="SM01360">
    <property type="entry name" value="A2M"/>
    <property type="match status" value="1"/>
</dbReference>
<keyword evidence="1" id="KW-0732">Signal</keyword>
<dbReference type="InterPro" id="IPR014756">
    <property type="entry name" value="Ig_E-set"/>
</dbReference>
<accession>A0A2I0T6Q1</accession>
<dbReference type="GO" id="GO:0004866">
    <property type="term" value="F:endopeptidase inhibitor activity"/>
    <property type="evidence" value="ECO:0007669"/>
    <property type="project" value="InterPro"/>
</dbReference>
<dbReference type="InterPro" id="IPR013783">
    <property type="entry name" value="Ig-like_fold"/>
</dbReference>
<dbReference type="Gene3D" id="2.20.130.20">
    <property type="match status" value="2"/>
</dbReference>
<dbReference type="PANTHER" id="PTHR11412">
    <property type="entry name" value="MACROGLOBULIN / COMPLEMENT"/>
    <property type="match status" value="1"/>
</dbReference>
<dbReference type="EMBL" id="KZ516954">
    <property type="protein sequence ID" value="PKU29483.1"/>
    <property type="molecule type" value="Genomic_DNA"/>
</dbReference>
<dbReference type="SUPFAM" id="SSF81296">
    <property type="entry name" value="E set domains"/>
    <property type="match status" value="1"/>
</dbReference>
<evidence type="ECO:0000256" key="1">
    <source>
        <dbReference type="SAM" id="SignalP"/>
    </source>
</evidence>
<dbReference type="OrthoDB" id="9998011at2759"/>
<evidence type="ECO:0000313" key="5">
    <source>
        <dbReference type="Proteomes" id="UP000233556"/>
    </source>
</evidence>
<proteinExistence type="predicted"/>
<dbReference type="InterPro" id="IPR001599">
    <property type="entry name" value="Macroglobln_a2"/>
</dbReference>